<organism evidence="1 2">
    <name type="scientific">Plakobranchus ocellatus</name>
    <dbReference type="NCBI Taxonomy" id="259542"/>
    <lineage>
        <taxon>Eukaryota</taxon>
        <taxon>Metazoa</taxon>
        <taxon>Spiralia</taxon>
        <taxon>Lophotrochozoa</taxon>
        <taxon>Mollusca</taxon>
        <taxon>Gastropoda</taxon>
        <taxon>Heterobranchia</taxon>
        <taxon>Euthyneura</taxon>
        <taxon>Panpulmonata</taxon>
        <taxon>Sacoglossa</taxon>
        <taxon>Placobranchoidea</taxon>
        <taxon>Plakobranchidae</taxon>
        <taxon>Plakobranchus</taxon>
    </lineage>
</organism>
<protein>
    <submittedName>
        <fullName evidence="1">Uncharacterized protein</fullName>
    </submittedName>
</protein>
<proteinExistence type="predicted"/>
<comment type="caution">
    <text evidence="1">The sequence shown here is derived from an EMBL/GenBank/DDBJ whole genome shotgun (WGS) entry which is preliminary data.</text>
</comment>
<accession>A0AAV3Y8J5</accession>
<dbReference type="Proteomes" id="UP000735302">
    <property type="component" value="Unassembled WGS sequence"/>
</dbReference>
<reference evidence="1 2" key="1">
    <citation type="journal article" date="2021" name="Elife">
        <title>Chloroplast acquisition without the gene transfer in kleptoplastic sea slugs, Plakobranchus ocellatus.</title>
        <authorList>
            <person name="Maeda T."/>
            <person name="Takahashi S."/>
            <person name="Yoshida T."/>
            <person name="Shimamura S."/>
            <person name="Takaki Y."/>
            <person name="Nagai Y."/>
            <person name="Toyoda A."/>
            <person name="Suzuki Y."/>
            <person name="Arimoto A."/>
            <person name="Ishii H."/>
            <person name="Satoh N."/>
            <person name="Nishiyama T."/>
            <person name="Hasebe M."/>
            <person name="Maruyama T."/>
            <person name="Minagawa J."/>
            <person name="Obokata J."/>
            <person name="Shigenobu S."/>
        </authorList>
    </citation>
    <scope>NUCLEOTIDE SEQUENCE [LARGE SCALE GENOMIC DNA]</scope>
</reference>
<dbReference type="AlphaFoldDB" id="A0AAV3Y8J5"/>
<dbReference type="EMBL" id="BLXT01000616">
    <property type="protein sequence ID" value="GFN78827.1"/>
    <property type="molecule type" value="Genomic_DNA"/>
</dbReference>
<name>A0AAV3Y8J5_9GAST</name>
<evidence type="ECO:0000313" key="1">
    <source>
        <dbReference type="EMBL" id="GFN78827.1"/>
    </source>
</evidence>
<evidence type="ECO:0000313" key="2">
    <source>
        <dbReference type="Proteomes" id="UP000735302"/>
    </source>
</evidence>
<keyword evidence="2" id="KW-1185">Reference proteome</keyword>
<sequence length="111" mass="12774">MTSRRFRVSAMVRVNARLKLLLKENSLARETVNKISAHYKATDDDLYRPELQGIPRRFDSPGFTAPGPPPWTISNTWVITGRVTISQREFSDNRQELGCLPRAQRDDRSFP</sequence>
<gene>
    <name evidence="1" type="ORF">PoB_000533300</name>
</gene>